<evidence type="ECO:0000256" key="2">
    <source>
        <dbReference type="SAM" id="Phobius"/>
    </source>
</evidence>
<dbReference type="Proteomes" id="UP000734854">
    <property type="component" value="Unassembled WGS sequence"/>
</dbReference>
<name>A0A8J5H268_ZINOF</name>
<protein>
    <submittedName>
        <fullName evidence="3">Uncharacterized protein</fullName>
    </submittedName>
</protein>
<feature type="transmembrane region" description="Helical" evidence="2">
    <location>
        <begin position="20"/>
        <end position="40"/>
    </location>
</feature>
<sequence length="247" mass="26645">MDLLDAVVPRLISVPRAVLAGGFSWAWAVSVTAAVFVLWIRAFGSGLLAFTLSPPPPSPPMTTTVQSSSEDESKAASPLLRSDAASVANPLNRYLGEVSTTKRRFKTCYDGSSIGVTGTEEDDSEVDERWRTAPRVGRRLAVGRAARGGAPAVGLGVVSLPRHGGARRKRRQVVGRRKRQPDGEATDGAKVIILSELKNTDAAALVAFQGNCRIYKLQLFGNCKKCIIMTIKLLPLFLHYSSLNRVN</sequence>
<comment type="caution">
    <text evidence="3">The sequence shown here is derived from an EMBL/GenBank/DDBJ whole genome shotgun (WGS) entry which is preliminary data.</text>
</comment>
<keyword evidence="2" id="KW-0472">Membrane</keyword>
<evidence type="ECO:0000313" key="4">
    <source>
        <dbReference type="Proteomes" id="UP000734854"/>
    </source>
</evidence>
<organism evidence="3 4">
    <name type="scientific">Zingiber officinale</name>
    <name type="common">Ginger</name>
    <name type="synonym">Amomum zingiber</name>
    <dbReference type="NCBI Taxonomy" id="94328"/>
    <lineage>
        <taxon>Eukaryota</taxon>
        <taxon>Viridiplantae</taxon>
        <taxon>Streptophyta</taxon>
        <taxon>Embryophyta</taxon>
        <taxon>Tracheophyta</taxon>
        <taxon>Spermatophyta</taxon>
        <taxon>Magnoliopsida</taxon>
        <taxon>Liliopsida</taxon>
        <taxon>Zingiberales</taxon>
        <taxon>Zingiberaceae</taxon>
        <taxon>Zingiber</taxon>
    </lineage>
</organism>
<reference evidence="3 4" key="1">
    <citation type="submission" date="2020-08" db="EMBL/GenBank/DDBJ databases">
        <title>Plant Genome Project.</title>
        <authorList>
            <person name="Zhang R.-G."/>
        </authorList>
    </citation>
    <scope>NUCLEOTIDE SEQUENCE [LARGE SCALE GENOMIC DNA]</scope>
    <source>
        <tissue evidence="3">Rhizome</tissue>
    </source>
</reference>
<evidence type="ECO:0000256" key="1">
    <source>
        <dbReference type="SAM" id="MobiDB-lite"/>
    </source>
</evidence>
<keyword evidence="4" id="KW-1185">Reference proteome</keyword>
<gene>
    <name evidence="3" type="ORF">ZIOFF_029866</name>
</gene>
<dbReference type="EMBL" id="JACMSC010000008">
    <property type="protein sequence ID" value="KAG6511789.1"/>
    <property type="molecule type" value="Genomic_DNA"/>
</dbReference>
<proteinExistence type="predicted"/>
<keyword evidence="2" id="KW-1133">Transmembrane helix</keyword>
<accession>A0A8J5H268</accession>
<feature type="region of interest" description="Disordered" evidence="1">
    <location>
        <begin position="54"/>
        <end position="79"/>
    </location>
</feature>
<dbReference type="AlphaFoldDB" id="A0A8J5H268"/>
<keyword evidence="2" id="KW-0812">Transmembrane</keyword>
<evidence type="ECO:0000313" key="3">
    <source>
        <dbReference type="EMBL" id="KAG6511789.1"/>
    </source>
</evidence>